<evidence type="ECO:0000313" key="1">
    <source>
        <dbReference type="EMBL" id="JAE08251.1"/>
    </source>
</evidence>
<name>A0A0A9FDP7_ARUDO</name>
<dbReference type="AlphaFoldDB" id="A0A0A9FDP7"/>
<proteinExistence type="predicted"/>
<organism evidence="1">
    <name type="scientific">Arundo donax</name>
    <name type="common">Giant reed</name>
    <name type="synonym">Donax arundinaceus</name>
    <dbReference type="NCBI Taxonomy" id="35708"/>
    <lineage>
        <taxon>Eukaryota</taxon>
        <taxon>Viridiplantae</taxon>
        <taxon>Streptophyta</taxon>
        <taxon>Embryophyta</taxon>
        <taxon>Tracheophyta</taxon>
        <taxon>Spermatophyta</taxon>
        <taxon>Magnoliopsida</taxon>
        <taxon>Liliopsida</taxon>
        <taxon>Poales</taxon>
        <taxon>Poaceae</taxon>
        <taxon>PACMAD clade</taxon>
        <taxon>Arundinoideae</taxon>
        <taxon>Arundineae</taxon>
        <taxon>Arundo</taxon>
    </lineage>
</organism>
<reference evidence="1" key="2">
    <citation type="journal article" date="2015" name="Data Brief">
        <title>Shoot transcriptome of the giant reed, Arundo donax.</title>
        <authorList>
            <person name="Barrero R.A."/>
            <person name="Guerrero F.D."/>
            <person name="Moolhuijzen P."/>
            <person name="Goolsby J.A."/>
            <person name="Tidwell J."/>
            <person name="Bellgard S.E."/>
            <person name="Bellgard M.I."/>
        </authorList>
    </citation>
    <scope>NUCLEOTIDE SEQUENCE</scope>
    <source>
        <tissue evidence="1">Shoot tissue taken approximately 20 cm above the soil surface</tissue>
    </source>
</reference>
<dbReference type="EMBL" id="GBRH01189645">
    <property type="protein sequence ID" value="JAE08251.1"/>
    <property type="molecule type" value="Transcribed_RNA"/>
</dbReference>
<accession>A0A0A9FDP7</accession>
<reference evidence="1" key="1">
    <citation type="submission" date="2014-09" db="EMBL/GenBank/DDBJ databases">
        <authorList>
            <person name="Magalhaes I.L.F."/>
            <person name="Oliveira U."/>
            <person name="Santos F.R."/>
            <person name="Vidigal T.H.D.A."/>
            <person name="Brescovit A.D."/>
            <person name="Santos A.J."/>
        </authorList>
    </citation>
    <scope>NUCLEOTIDE SEQUENCE</scope>
    <source>
        <tissue evidence="1">Shoot tissue taken approximately 20 cm above the soil surface</tissue>
    </source>
</reference>
<protein>
    <submittedName>
        <fullName evidence="1">Uncharacterized protein</fullName>
    </submittedName>
</protein>
<sequence>MGSTAITVSNNLFTHHNEVHPTRSYAVVSVHPPIMSKCLSIGHLFSSPKTLGIWRNLLDLAYICQGLVCFLPAEV</sequence>